<comment type="caution">
    <text evidence="8">The sequence shown here is derived from an EMBL/GenBank/DDBJ whole genome shotgun (WGS) entry which is preliminary data.</text>
</comment>
<organism evidence="8 9">
    <name type="scientific">Aetokthonos hydrillicola Thurmond2011</name>
    <dbReference type="NCBI Taxonomy" id="2712845"/>
    <lineage>
        <taxon>Bacteria</taxon>
        <taxon>Bacillati</taxon>
        <taxon>Cyanobacteriota</taxon>
        <taxon>Cyanophyceae</taxon>
        <taxon>Nostocales</taxon>
        <taxon>Hapalosiphonaceae</taxon>
        <taxon>Aetokthonos</taxon>
    </lineage>
</organism>
<feature type="transmembrane region" description="Helical" evidence="7">
    <location>
        <begin position="265"/>
        <end position="283"/>
    </location>
</feature>
<feature type="transmembrane region" description="Helical" evidence="7">
    <location>
        <begin position="62"/>
        <end position="95"/>
    </location>
</feature>
<evidence type="ECO:0000313" key="8">
    <source>
        <dbReference type="EMBL" id="MDR9898483.1"/>
    </source>
</evidence>
<gene>
    <name evidence="8" type="ORF">G7B40_028570</name>
</gene>
<protein>
    <submittedName>
        <fullName evidence="8">Metal ABC transporter permease</fullName>
    </submittedName>
</protein>
<keyword evidence="4 7" id="KW-1133">Transmembrane helix</keyword>
<dbReference type="GO" id="GO:0055085">
    <property type="term" value="P:transmembrane transport"/>
    <property type="evidence" value="ECO:0007669"/>
    <property type="project" value="InterPro"/>
</dbReference>
<dbReference type="SUPFAM" id="SSF81345">
    <property type="entry name" value="ABC transporter involved in vitamin B12 uptake, BtuC"/>
    <property type="match status" value="1"/>
</dbReference>
<dbReference type="InterPro" id="IPR037294">
    <property type="entry name" value="ABC_BtuC-like"/>
</dbReference>
<dbReference type="Gene3D" id="1.10.3470.10">
    <property type="entry name" value="ABC transporter involved in vitamin B12 uptake, BtuC"/>
    <property type="match status" value="1"/>
</dbReference>
<feature type="transmembrane region" description="Helical" evidence="7">
    <location>
        <begin position="196"/>
        <end position="217"/>
    </location>
</feature>
<evidence type="ECO:0000313" key="9">
    <source>
        <dbReference type="Proteomes" id="UP000667802"/>
    </source>
</evidence>
<feature type="transmembrane region" description="Helical" evidence="7">
    <location>
        <begin position="107"/>
        <end position="125"/>
    </location>
</feature>
<keyword evidence="9" id="KW-1185">Reference proteome</keyword>
<comment type="similarity">
    <text evidence="2 6">Belongs to the ABC-3 integral membrane protein family.</text>
</comment>
<evidence type="ECO:0000256" key="3">
    <source>
        <dbReference type="ARBA" id="ARBA00022692"/>
    </source>
</evidence>
<dbReference type="InterPro" id="IPR001626">
    <property type="entry name" value="ABC_TroCD"/>
</dbReference>
<dbReference type="PANTHER" id="PTHR30477">
    <property type="entry name" value="ABC-TRANSPORTER METAL-BINDING PROTEIN"/>
    <property type="match status" value="1"/>
</dbReference>
<dbReference type="Pfam" id="PF00950">
    <property type="entry name" value="ABC-3"/>
    <property type="match status" value="1"/>
</dbReference>
<feature type="transmembrane region" description="Helical" evidence="7">
    <location>
        <begin position="29"/>
        <end position="50"/>
    </location>
</feature>
<accession>A0AAP5IF73</accession>
<comment type="subcellular location">
    <subcellularLocation>
        <location evidence="6">Cell membrane</location>
        <topology evidence="6">Multi-pass membrane protein</topology>
    </subcellularLocation>
    <subcellularLocation>
        <location evidence="1">Membrane</location>
        <topology evidence="1">Multi-pass membrane protein</topology>
    </subcellularLocation>
</comment>
<dbReference type="PANTHER" id="PTHR30477:SF0">
    <property type="entry name" value="METAL TRANSPORT SYSTEM MEMBRANE PROTEIN TM_0125-RELATED"/>
    <property type="match status" value="1"/>
</dbReference>
<dbReference type="Proteomes" id="UP000667802">
    <property type="component" value="Unassembled WGS sequence"/>
</dbReference>
<dbReference type="GO" id="GO:0010043">
    <property type="term" value="P:response to zinc ion"/>
    <property type="evidence" value="ECO:0007669"/>
    <property type="project" value="TreeGrafter"/>
</dbReference>
<name>A0AAP5IF73_9CYAN</name>
<evidence type="ECO:0000256" key="1">
    <source>
        <dbReference type="ARBA" id="ARBA00004141"/>
    </source>
</evidence>
<proteinExistence type="inferred from homology"/>
<dbReference type="AlphaFoldDB" id="A0AAP5IF73"/>
<evidence type="ECO:0000256" key="4">
    <source>
        <dbReference type="ARBA" id="ARBA00022989"/>
    </source>
</evidence>
<keyword evidence="5 7" id="KW-0472">Membrane</keyword>
<evidence type="ECO:0000256" key="5">
    <source>
        <dbReference type="ARBA" id="ARBA00023136"/>
    </source>
</evidence>
<dbReference type="GO" id="GO:0043190">
    <property type="term" value="C:ATP-binding cassette (ABC) transporter complex"/>
    <property type="evidence" value="ECO:0007669"/>
    <property type="project" value="InterPro"/>
</dbReference>
<keyword evidence="6" id="KW-0813">Transport</keyword>
<evidence type="ECO:0000256" key="6">
    <source>
        <dbReference type="RuleBase" id="RU003943"/>
    </source>
</evidence>
<feature type="transmembrane region" description="Helical" evidence="7">
    <location>
        <begin position="238"/>
        <end position="259"/>
    </location>
</feature>
<feature type="transmembrane region" description="Helical" evidence="7">
    <location>
        <begin position="155"/>
        <end position="176"/>
    </location>
</feature>
<reference evidence="9" key="1">
    <citation type="journal article" date="2021" name="Science">
        <title>Hunting the eagle killer: A cyanobacterial neurotoxin causes vacuolar myelinopathy.</title>
        <authorList>
            <person name="Breinlinger S."/>
            <person name="Phillips T.J."/>
            <person name="Haram B.N."/>
            <person name="Mares J."/>
            <person name="Martinez Yerena J.A."/>
            <person name="Hrouzek P."/>
            <person name="Sobotka R."/>
            <person name="Henderson W.M."/>
            <person name="Schmieder P."/>
            <person name="Williams S.M."/>
            <person name="Lauderdale J.D."/>
            <person name="Wilde H.D."/>
            <person name="Gerrin W."/>
            <person name="Kust A."/>
            <person name="Washington J.W."/>
            <person name="Wagner C."/>
            <person name="Geier B."/>
            <person name="Liebeke M."/>
            <person name="Enke H."/>
            <person name="Niedermeyer T.H.J."/>
            <person name="Wilde S.B."/>
        </authorList>
    </citation>
    <scope>NUCLEOTIDE SEQUENCE [LARGE SCALE GENOMIC DNA]</scope>
    <source>
        <strain evidence="9">Thurmond2011</strain>
    </source>
</reference>
<dbReference type="EMBL" id="JAALHA020000018">
    <property type="protein sequence ID" value="MDR9898483.1"/>
    <property type="molecule type" value="Genomic_DNA"/>
</dbReference>
<sequence length="303" mass="32273">MTLLLETQQFSMNLLQSIGEMLSVDFMRYAFLAGTPLAVLSGLIGYFVVLRNLVFASEALAHVTFTGALIAIIVGGDALLGLFGVTMLVGLAMGVLGTLKQSKDVEIGTVLAWVLGLGSLLLSIYTSKSSKTNSRVGVNYLFGSILGLQAQQAELIAAIGVVIIVVFLIIARPLLFASVDPEVATARGLPVRAINTVFFVLLALSIAEAVPAVGALLNSALLITPAAIAQRLVTRPFVALWLSAVLSLTFVWVGLTIGFYAPYPVSFLISTLAFVTYVTVIGWEKLHSFFKKNITKSLRGGNY</sequence>
<keyword evidence="3 6" id="KW-0812">Transmembrane</keyword>
<evidence type="ECO:0000256" key="2">
    <source>
        <dbReference type="ARBA" id="ARBA00008034"/>
    </source>
</evidence>
<evidence type="ECO:0000256" key="7">
    <source>
        <dbReference type="SAM" id="Phobius"/>
    </source>
</evidence>